<reference evidence="1" key="1">
    <citation type="submission" date="2020-03" db="EMBL/GenBank/DDBJ databases">
        <title>The deep terrestrial virosphere.</title>
        <authorList>
            <person name="Holmfeldt K."/>
            <person name="Nilsson E."/>
            <person name="Simone D."/>
            <person name="Lopez-Fernandez M."/>
            <person name="Wu X."/>
            <person name="de Brujin I."/>
            <person name="Lundin D."/>
            <person name="Andersson A."/>
            <person name="Bertilsson S."/>
            <person name="Dopson M."/>
        </authorList>
    </citation>
    <scope>NUCLEOTIDE SEQUENCE</scope>
    <source>
        <strain evidence="2">MM415A00199</strain>
        <strain evidence="1">MM415B00346</strain>
    </source>
</reference>
<sequence>MTAYINRFGSTYAGATALPLCAADQEVGTDEHVSGLVELPGGLWYNAGGTAATQPTARLLQFTGAYKAASAAALQTSEDALRALVGTYNKLWMLMGDTTQRWRYARLLAARATVRPDGILSQAYELSFGLFSSYWHGADRSSSGAKASSPFTLDNDGNRAVTDAVLTWTPSGSSSTTFSLTVTGITQISYTGTVASGQALVIDCGQRSVLNNGANAYTAAFTLTASHTIDDWLSITASGGVSVILATDAAGGTLAWAYDDGWA</sequence>
<evidence type="ECO:0000313" key="2">
    <source>
        <dbReference type="EMBL" id="QJA84390.1"/>
    </source>
</evidence>
<protein>
    <recommendedName>
        <fullName evidence="3">Tail protein</fullName>
    </recommendedName>
</protein>
<dbReference type="AlphaFoldDB" id="A0A6M3J9Q5"/>
<organism evidence="1">
    <name type="scientific">viral metagenome</name>
    <dbReference type="NCBI Taxonomy" id="1070528"/>
    <lineage>
        <taxon>unclassified sequences</taxon>
        <taxon>metagenomes</taxon>
        <taxon>organismal metagenomes</taxon>
    </lineage>
</organism>
<evidence type="ECO:0008006" key="3">
    <source>
        <dbReference type="Google" id="ProtNLM"/>
    </source>
</evidence>
<name>A0A6M3J9Q5_9ZZZZ</name>
<dbReference type="EMBL" id="MT141556">
    <property type="protein sequence ID" value="QJA66523.1"/>
    <property type="molecule type" value="Genomic_DNA"/>
</dbReference>
<evidence type="ECO:0000313" key="1">
    <source>
        <dbReference type="EMBL" id="QJA66523.1"/>
    </source>
</evidence>
<accession>A0A6M3J9Q5</accession>
<gene>
    <name evidence="2" type="ORF">MM415A00199_0047</name>
    <name evidence="1" type="ORF">MM415B00346_0033</name>
</gene>
<proteinExistence type="predicted"/>
<dbReference type="EMBL" id="MT142528">
    <property type="protein sequence ID" value="QJA84390.1"/>
    <property type="molecule type" value="Genomic_DNA"/>
</dbReference>